<protein>
    <submittedName>
        <fullName evidence="1">Uncharacterized protein</fullName>
    </submittedName>
</protein>
<sequence length="77" mass="8690">MSEEHTLYPTPANNLSSFSSSSNIFFPFPLPEHSPFTSLASPIPSHFVLLSGLQENKKTTKTEKLLLMLFFSWLSRS</sequence>
<dbReference type="AlphaFoldDB" id="A0A0S3RL04"/>
<evidence type="ECO:0000313" key="1">
    <source>
        <dbReference type="EMBL" id="BAT81254.1"/>
    </source>
</evidence>
<keyword evidence="2" id="KW-1185">Reference proteome</keyword>
<gene>
    <name evidence="1" type="primary">Vigan.03G093700</name>
    <name evidence="1" type="ORF">VIGAN_03093700</name>
</gene>
<reference evidence="1 2" key="1">
    <citation type="journal article" date="2015" name="Sci. Rep.">
        <title>The power of single molecule real-time sequencing technology in the de novo assembly of a eukaryotic genome.</title>
        <authorList>
            <person name="Sakai H."/>
            <person name="Naito K."/>
            <person name="Ogiso-Tanaka E."/>
            <person name="Takahashi Y."/>
            <person name="Iseki K."/>
            <person name="Muto C."/>
            <person name="Satou K."/>
            <person name="Teruya K."/>
            <person name="Shiroma A."/>
            <person name="Shimoji M."/>
            <person name="Hirano T."/>
            <person name="Itoh T."/>
            <person name="Kaga A."/>
            <person name="Tomooka N."/>
        </authorList>
    </citation>
    <scope>NUCLEOTIDE SEQUENCE [LARGE SCALE GENOMIC DNA]</scope>
    <source>
        <strain evidence="2">cv. Shumari</strain>
    </source>
</reference>
<organism evidence="1 2">
    <name type="scientific">Vigna angularis var. angularis</name>
    <dbReference type="NCBI Taxonomy" id="157739"/>
    <lineage>
        <taxon>Eukaryota</taxon>
        <taxon>Viridiplantae</taxon>
        <taxon>Streptophyta</taxon>
        <taxon>Embryophyta</taxon>
        <taxon>Tracheophyta</taxon>
        <taxon>Spermatophyta</taxon>
        <taxon>Magnoliopsida</taxon>
        <taxon>eudicotyledons</taxon>
        <taxon>Gunneridae</taxon>
        <taxon>Pentapetalae</taxon>
        <taxon>rosids</taxon>
        <taxon>fabids</taxon>
        <taxon>Fabales</taxon>
        <taxon>Fabaceae</taxon>
        <taxon>Papilionoideae</taxon>
        <taxon>50 kb inversion clade</taxon>
        <taxon>NPAAA clade</taxon>
        <taxon>indigoferoid/millettioid clade</taxon>
        <taxon>Phaseoleae</taxon>
        <taxon>Vigna</taxon>
    </lineage>
</organism>
<dbReference type="Proteomes" id="UP000291084">
    <property type="component" value="Chromosome 3"/>
</dbReference>
<accession>A0A0S3RL04</accession>
<proteinExistence type="predicted"/>
<dbReference type="EMBL" id="AP015036">
    <property type="protein sequence ID" value="BAT81254.1"/>
    <property type="molecule type" value="Genomic_DNA"/>
</dbReference>
<name>A0A0S3RL04_PHAAN</name>
<evidence type="ECO:0000313" key="2">
    <source>
        <dbReference type="Proteomes" id="UP000291084"/>
    </source>
</evidence>